<dbReference type="Proteomes" id="UP000483432">
    <property type="component" value="Unassembled WGS sequence"/>
</dbReference>
<organism evidence="1 2">
    <name type="scientific">Sulfuriferula multivorans</name>
    <dbReference type="NCBI Taxonomy" id="1559896"/>
    <lineage>
        <taxon>Bacteria</taxon>
        <taxon>Pseudomonadati</taxon>
        <taxon>Pseudomonadota</taxon>
        <taxon>Betaproteobacteria</taxon>
        <taxon>Nitrosomonadales</taxon>
        <taxon>Sulfuricellaceae</taxon>
        <taxon>Sulfuriferula</taxon>
    </lineage>
</organism>
<sequence>MAIDGPLYTVVQTYEAFEVRRYEPYLVAETVVSAAPEDAGNQGFRILAGYIFGRNKGARKIEMTAPVAQLPTKIAMTAPVAQSASTSGYVIQFAMPREWTQETLPEPLDSSVALREMPARTVAVISYSGTWSQSRYKENLKKLEKALAQAGLRWHGEPVWARYDPPWKPWLWRRNEIWLEID</sequence>
<name>A0A7C9NYR5_9PROT</name>
<evidence type="ECO:0000313" key="1">
    <source>
        <dbReference type="EMBL" id="NDP47144.1"/>
    </source>
</evidence>
<evidence type="ECO:0000313" key="2">
    <source>
        <dbReference type="Proteomes" id="UP000483432"/>
    </source>
</evidence>
<dbReference type="InterPro" id="IPR011256">
    <property type="entry name" value="Reg_factor_effector_dom_sf"/>
</dbReference>
<dbReference type="EMBL" id="JAAFGW010000015">
    <property type="protein sequence ID" value="NDP47144.1"/>
    <property type="molecule type" value="Genomic_DNA"/>
</dbReference>
<dbReference type="Pfam" id="PF04832">
    <property type="entry name" value="SOUL"/>
    <property type="match status" value="1"/>
</dbReference>
<reference evidence="1 2" key="1">
    <citation type="submission" date="2019-09" db="EMBL/GenBank/DDBJ databases">
        <title>H2 Metabolism Revealed by Metagenomic Analysis in Subglacial Sediment of East Antarctica.</title>
        <authorList>
            <person name="Yang Z."/>
            <person name="Zhang Y."/>
            <person name="Lv Y."/>
            <person name="Yan W."/>
            <person name="Xiao X."/>
            <person name="Sun B."/>
            <person name="Ma H."/>
        </authorList>
    </citation>
    <scope>NUCLEOTIDE SEQUENCE [LARGE SCALE GENOMIC DNA]</scope>
    <source>
        <strain evidence="1">Bin2_2</strain>
    </source>
</reference>
<dbReference type="SUPFAM" id="SSF55136">
    <property type="entry name" value="Probable bacterial effector-binding domain"/>
    <property type="match status" value="1"/>
</dbReference>
<comment type="caution">
    <text evidence="1">The sequence shown here is derived from an EMBL/GenBank/DDBJ whole genome shotgun (WGS) entry which is preliminary data.</text>
</comment>
<dbReference type="InterPro" id="IPR006917">
    <property type="entry name" value="SOUL_heme-bd"/>
</dbReference>
<dbReference type="Gene3D" id="3.20.80.10">
    <property type="entry name" value="Regulatory factor, effector binding domain"/>
    <property type="match status" value="1"/>
</dbReference>
<accession>A0A7C9NYR5</accession>
<proteinExistence type="predicted"/>
<dbReference type="AlphaFoldDB" id="A0A7C9NYR5"/>
<gene>
    <name evidence="1" type="ORF">GZ085_01895</name>
</gene>
<protein>
    <submittedName>
        <fullName evidence="1">Heme-binding protein</fullName>
    </submittedName>
</protein>
<dbReference type="PANTHER" id="PTHR11220:SF58">
    <property type="entry name" value="SOUL HEME-BINDING FAMILY PROTEIN"/>
    <property type="match status" value="1"/>
</dbReference>
<dbReference type="PANTHER" id="PTHR11220">
    <property type="entry name" value="HEME-BINDING PROTEIN-RELATED"/>
    <property type="match status" value="1"/>
</dbReference>